<sequence length="109" mass="12265">MSLTRPLCTDQLMGAEHVDLLAFTKAILTIIANSPGLLGHSLQLSHKVVFYREGHLDIEEALLCLEAINVRFEYRVLIATDKLDTMWVCIIFVTPGFSVQEVTDEQLFS</sequence>
<gene>
    <name evidence="1" type="ORF">NDU88_003155</name>
</gene>
<organism evidence="1 2">
    <name type="scientific">Pleurodeles waltl</name>
    <name type="common">Iberian ribbed newt</name>
    <dbReference type="NCBI Taxonomy" id="8319"/>
    <lineage>
        <taxon>Eukaryota</taxon>
        <taxon>Metazoa</taxon>
        <taxon>Chordata</taxon>
        <taxon>Craniata</taxon>
        <taxon>Vertebrata</taxon>
        <taxon>Euteleostomi</taxon>
        <taxon>Amphibia</taxon>
        <taxon>Batrachia</taxon>
        <taxon>Caudata</taxon>
        <taxon>Salamandroidea</taxon>
        <taxon>Salamandridae</taxon>
        <taxon>Pleurodelinae</taxon>
        <taxon>Pleurodeles</taxon>
    </lineage>
</organism>
<accession>A0AAV7M4J7</accession>
<protein>
    <submittedName>
        <fullName evidence="1">Uncharacterized protein</fullName>
    </submittedName>
</protein>
<dbReference type="Proteomes" id="UP001066276">
    <property type="component" value="Chromosome 10"/>
</dbReference>
<proteinExistence type="predicted"/>
<name>A0AAV7M4J7_PLEWA</name>
<dbReference type="EMBL" id="JANPWB010000014">
    <property type="protein sequence ID" value="KAJ1098039.1"/>
    <property type="molecule type" value="Genomic_DNA"/>
</dbReference>
<keyword evidence="2" id="KW-1185">Reference proteome</keyword>
<reference evidence="1" key="1">
    <citation type="journal article" date="2022" name="bioRxiv">
        <title>Sequencing and chromosome-scale assembly of the giantPleurodeles waltlgenome.</title>
        <authorList>
            <person name="Brown T."/>
            <person name="Elewa A."/>
            <person name="Iarovenko S."/>
            <person name="Subramanian E."/>
            <person name="Araus A.J."/>
            <person name="Petzold A."/>
            <person name="Susuki M."/>
            <person name="Suzuki K.-i.T."/>
            <person name="Hayashi T."/>
            <person name="Toyoda A."/>
            <person name="Oliveira C."/>
            <person name="Osipova E."/>
            <person name="Leigh N.D."/>
            <person name="Simon A."/>
            <person name="Yun M.H."/>
        </authorList>
    </citation>
    <scope>NUCLEOTIDE SEQUENCE</scope>
    <source>
        <strain evidence="1">20211129_DDA</strain>
        <tissue evidence="1">Liver</tissue>
    </source>
</reference>
<comment type="caution">
    <text evidence="1">The sequence shown here is derived from an EMBL/GenBank/DDBJ whole genome shotgun (WGS) entry which is preliminary data.</text>
</comment>
<dbReference type="AlphaFoldDB" id="A0AAV7M4J7"/>
<evidence type="ECO:0000313" key="2">
    <source>
        <dbReference type="Proteomes" id="UP001066276"/>
    </source>
</evidence>
<evidence type="ECO:0000313" key="1">
    <source>
        <dbReference type="EMBL" id="KAJ1098039.1"/>
    </source>
</evidence>